<feature type="domain" description="SAM-dependent MTase RsmB/NOP-type" evidence="6">
    <location>
        <begin position="1"/>
        <end position="295"/>
    </location>
</feature>
<feature type="active site" description="Nucleophile" evidence="5">
    <location>
        <position position="233"/>
    </location>
</feature>
<keyword evidence="4 5" id="KW-0694">RNA-binding</keyword>
<dbReference type="PANTHER" id="PTHR22807">
    <property type="entry name" value="NOP2 YEAST -RELATED NOL1/NOP2/FMU SUN DOMAIN-CONTAINING"/>
    <property type="match status" value="1"/>
</dbReference>
<dbReference type="PROSITE" id="PS51686">
    <property type="entry name" value="SAM_MT_RSMB_NOP"/>
    <property type="match status" value="1"/>
</dbReference>
<dbReference type="EMBL" id="JBHZOL010000093">
    <property type="protein sequence ID" value="MFE4107794.1"/>
    <property type="molecule type" value="Genomic_DNA"/>
</dbReference>
<dbReference type="InterPro" id="IPR049560">
    <property type="entry name" value="MeTrfase_RsmB-F_NOP2_cat"/>
</dbReference>
<comment type="caution">
    <text evidence="7">The sequence shown here is derived from an EMBL/GenBank/DDBJ whole genome shotgun (WGS) entry which is preliminary data.</text>
</comment>
<dbReference type="PRINTS" id="PR02008">
    <property type="entry name" value="RCMTFAMILY"/>
</dbReference>
<keyword evidence="2 5" id="KW-0808">Transferase</keyword>
<dbReference type="Pfam" id="PF01189">
    <property type="entry name" value="Methyltr_RsmB-F"/>
    <property type="match status" value="1"/>
</dbReference>
<sequence>MPEPSKLLRKLSQQLFTDPVDQSQFVAALVTPQPYPAAILWTQARPVVSPFECLAPLVWQPAFVDRLVSESQPGRQPLHAAGSFYCLDFSSVFAASVMLAIAAPMPTVLDFCAAPGGKSLFSWVALKPQQLLSNEVIRKRLKILIANLKRCGAQGAMALNLDPAVLAQRLPQSADLVIVDAPCSGQSLLAKGEKAPGCFHPVTINKNANRQKRILAEAAKTVAPQGYLAYMTCTYSVAENERVGEWLVNKFPQFQPVTVPYLGSYQSKLTALPCYRLWPQQGLGAGAFTLLLQNTASGTPQPLSPDFLAQQGRVIYPYEDRQ</sequence>
<reference evidence="7 8" key="1">
    <citation type="submission" date="2024-10" db="EMBL/GenBank/DDBJ databases">
        <authorList>
            <person name="Ratan Roy A."/>
            <person name="Morales Sandoval P.H."/>
            <person name="De Los Santos Villalobos S."/>
            <person name="Chakraborty S."/>
            <person name="Mukherjee J."/>
        </authorList>
    </citation>
    <scope>NUCLEOTIDE SEQUENCE [LARGE SCALE GENOMIC DNA]</scope>
    <source>
        <strain evidence="7 8">S1</strain>
    </source>
</reference>
<dbReference type="GO" id="GO:0032259">
    <property type="term" value="P:methylation"/>
    <property type="evidence" value="ECO:0007669"/>
    <property type="project" value="UniProtKB-KW"/>
</dbReference>
<feature type="binding site" evidence="5">
    <location>
        <position position="135"/>
    </location>
    <ligand>
        <name>S-adenosyl-L-methionine</name>
        <dbReference type="ChEBI" id="CHEBI:59789"/>
    </ligand>
</feature>
<proteinExistence type="inferred from homology"/>
<organism evidence="7 8">
    <name type="scientific">Almyronema epifaneia S1</name>
    <dbReference type="NCBI Taxonomy" id="2991925"/>
    <lineage>
        <taxon>Bacteria</taxon>
        <taxon>Bacillati</taxon>
        <taxon>Cyanobacteriota</taxon>
        <taxon>Cyanophyceae</taxon>
        <taxon>Nodosilineales</taxon>
        <taxon>Nodosilineaceae</taxon>
        <taxon>Almyronema</taxon>
        <taxon>Almyronema epifaneia</taxon>
    </lineage>
</organism>
<dbReference type="InterPro" id="IPR023267">
    <property type="entry name" value="RCMT"/>
</dbReference>
<protein>
    <submittedName>
        <fullName evidence="7">RsmB/NOP family class I SAM-dependent RNA methyltransferase</fullName>
    </submittedName>
</protein>
<dbReference type="RefSeq" id="WP_377966851.1">
    <property type="nucleotide sequence ID" value="NZ_JBHZOL010000093.1"/>
</dbReference>
<gene>
    <name evidence="7" type="ORF">ACFVKH_16015</name>
</gene>
<accession>A0ABW6IHV3</accession>
<keyword evidence="8" id="KW-1185">Reference proteome</keyword>
<dbReference type="Proteomes" id="UP001600165">
    <property type="component" value="Unassembled WGS sequence"/>
</dbReference>
<dbReference type="Gene3D" id="3.40.50.150">
    <property type="entry name" value="Vaccinia Virus protein VP39"/>
    <property type="match status" value="1"/>
</dbReference>
<name>A0ABW6IHV3_9CYAN</name>
<evidence type="ECO:0000256" key="1">
    <source>
        <dbReference type="ARBA" id="ARBA00022603"/>
    </source>
</evidence>
<dbReference type="GO" id="GO:0008168">
    <property type="term" value="F:methyltransferase activity"/>
    <property type="evidence" value="ECO:0007669"/>
    <property type="project" value="UniProtKB-KW"/>
</dbReference>
<dbReference type="PANTHER" id="PTHR22807:SF53">
    <property type="entry name" value="RIBOSOMAL RNA SMALL SUBUNIT METHYLTRANSFERASE B-RELATED"/>
    <property type="match status" value="1"/>
</dbReference>
<keyword evidence="3 5" id="KW-0949">S-adenosyl-L-methionine</keyword>
<dbReference type="SUPFAM" id="SSF53335">
    <property type="entry name" value="S-adenosyl-L-methionine-dependent methyltransferases"/>
    <property type="match status" value="1"/>
</dbReference>
<evidence type="ECO:0000313" key="8">
    <source>
        <dbReference type="Proteomes" id="UP001600165"/>
    </source>
</evidence>
<dbReference type="InterPro" id="IPR001678">
    <property type="entry name" value="MeTrfase_RsmB-F_NOP2_dom"/>
</dbReference>
<feature type="binding site" evidence="5">
    <location>
        <begin position="112"/>
        <end position="118"/>
    </location>
    <ligand>
        <name>S-adenosyl-L-methionine</name>
        <dbReference type="ChEBI" id="CHEBI:59789"/>
    </ligand>
</feature>
<evidence type="ECO:0000313" key="7">
    <source>
        <dbReference type="EMBL" id="MFE4107794.1"/>
    </source>
</evidence>
<evidence type="ECO:0000259" key="6">
    <source>
        <dbReference type="PROSITE" id="PS51686"/>
    </source>
</evidence>
<feature type="binding site" evidence="5">
    <location>
        <position position="162"/>
    </location>
    <ligand>
        <name>S-adenosyl-L-methionine</name>
        <dbReference type="ChEBI" id="CHEBI:59789"/>
    </ligand>
</feature>
<evidence type="ECO:0000256" key="3">
    <source>
        <dbReference type="ARBA" id="ARBA00022691"/>
    </source>
</evidence>
<keyword evidence="1 5" id="KW-0489">Methyltransferase</keyword>
<evidence type="ECO:0000256" key="5">
    <source>
        <dbReference type="PROSITE-ProRule" id="PRU01023"/>
    </source>
</evidence>
<comment type="similarity">
    <text evidence="5">Belongs to the class I-like SAM-binding methyltransferase superfamily. RsmB/NOP family.</text>
</comment>
<dbReference type="InterPro" id="IPR029063">
    <property type="entry name" value="SAM-dependent_MTases_sf"/>
</dbReference>
<evidence type="ECO:0000256" key="4">
    <source>
        <dbReference type="ARBA" id="ARBA00022884"/>
    </source>
</evidence>
<feature type="binding site" evidence="5">
    <location>
        <position position="180"/>
    </location>
    <ligand>
        <name>S-adenosyl-L-methionine</name>
        <dbReference type="ChEBI" id="CHEBI:59789"/>
    </ligand>
</feature>
<evidence type="ECO:0000256" key="2">
    <source>
        <dbReference type="ARBA" id="ARBA00022679"/>
    </source>
</evidence>